<dbReference type="Proteomes" id="UP000783686">
    <property type="component" value="Unassembled WGS sequence"/>
</dbReference>
<organism evidence="1 2">
    <name type="scientific">Bursaphelenchus okinawaensis</name>
    <dbReference type="NCBI Taxonomy" id="465554"/>
    <lineage>
        <taxon>Eukaryota</taxon>
        <taxon>Metazoa</taxon>
        <taxon>Ecdysozoa</taxon>
        <taxon>Nematoda</taxon>
        <taxon>Chromadorea</taxon>
        <taxon>Rhabditida</taxon>
        <taxon>Tylenchina</taxon>
        <taxon>Tylenchomorpha</taxon>
        <taxon>Aphelenchoidea</taxon>
        <taxon>Aphelenchoididae</taxon>
        <taxon>Bursaphelenchus</taxon>
    </lineage>
</organism>
<gene>
    <name evidence="1" type="ORF">BOKJ2_LOCUS6442</name>
</gene>
<dbReference type="EMBL" id="CAJFDH010000003">
    <property type="protein sequence ID" value="CAD5216136.1"/>
    <property type="molecule type" value="Genomic_DNA"/>
</dbReference>
<sequence length="155" mass="17533">MVSTSSTDFTSTNDITDTTTDIVTASTAELENCVSVKSRYNNSVKWAGLPPNVECMKNVFRAVMTKCFDLSNFGTFYYENKYYDPEVGYKDTIDPRKMNVTAMLQECCWPDEVNCDCTLHIAEDGTTLDGICHAIEAQRQCLRWLYDETECGCDC</sequence>
<name>A0A811KIL3_9BILA</name>
<keyword evidence="2" id="KW-1185">Reference proteome</keyword>
<dbReference type="Proteomes" id="UP000614601">
    <property type="component" value="Unassembled WGS sequence"/>
</dbReference>
<comment type="caution">
    <text evidence="1">The sequence shown here is derived from an EMBL/GenBank/DDBJ whole genome shotgun (WGS) entry which is preliminary data.</text>
</comment>
<protein>
    <submittedName>
        <fullName evidence="1">Uncharacterized protein</fullName>
    </submittedName>
</protein>
<dbReference type="EMBL" id="CAJFCW020000003">
    <property type="protein sequence ID" value="CAG9105351.1"/>
    <property type="molecule type" value="Genomic_DNA"/>
</dbReference>
<reference evidence="1" key="1">
    <citation type="submission" date="2020-09" db="EMBL/GenBank/DDBJ databases">
        <authorList>
            <person name="Kikuchi T."/>
        </authorList>
    </citation>
    <scope>NUCLEOTIDE SEQUENCE</scope>
    <source>
        <strain evidence="1">SH1</strain>
    </source>
</reference>
<accession>A0A811KIL3</accession>
<dbReference type="OrthoDB" id="10493919at2759"/>
<evidence type="ECO:0000313" key="2">
    <source>
        <dbReference type="Proteomes" id="UP000614601"/>
    </source>
</evidence>
<evidence type="ECO:0000313" key="1">
    <source>
        <dbReference type="EMBL" id="CAD5216136.1"/>
    </source>
</evidence>
<proteinExistence type="predicted"/>
<dbReference type="AlphaFoldDB" id="A0A811KIL3"/>